<feature type="non-terminal residue" evidence="2">
    <location>
        <position position="68"/>
    </location>
</feature>
<reference evidence="2" key="1">
    <citation type="submission" date="2018-05" db="EMBL/GenBank/DDBJ databases">
        <authorList>
            <person name="Lanie J.A."/>
            <person name="Ng W.-L."/>
            <person name="Kazmierczak K.M."/>
            <person name="Andrzejewski T.M."/>
            <person name="Davidsen T.M."/>
            <person name="Wayne K.J."/>
            <person name="Tettelin H."/>
            <person name="Glass J.I."/>
            <person name="Rusch D."/>
            <person name="Podicherti R."/>
            <person name="Tsui H.-C.T."/>
            <person name="Winkler M.E."/>
        </authorList>
    </citation>
    <scope>NUCLEOTIDE SEQUENCE</scope>
</reference>
<accession>A0A382T0R4</accession>
<evidence type="ECO:0000256" key="1">
    <source>
        <dbReference type="SAM" id="MobiDB-lite"/>
    </source>
</evidence>
<organism evidence="2">
    <name type="scientific">marine metagenome</name>
    <dbReference type="NCBI Taxonomy" id="408172"/>
    <lineage>
        <taxon>unclassified sequences</taxon>
        <taxon>metagenomes</taxon>
        <taxon>ecological metagenomes</taxon>
    </lineage>
</organism>
<dbReference type="EMBL" id="UINC01132836">
    <property type="protein sequence ID" value="SVD15392.1"/>
    <property type="molecule type" value="Genomic_DNA"/>
</dbReference>
<name>A0A382T0R4_9ZZZZ</name>
<feature type="compositionally biased region" description="Basic and acidic residues" evidence="1">
    <location>
        <begin position="24"/>
        <end position="48"/>
    </location>
</feature>
<feature type="region of interest" description="Disordered" evidence="1">
    <location>
        <begin position="19"/>
        <end position="68"/>
    </location>
</feature>
<evidence type="ECO:0000313" key="2">
    <source>
        <dbReference type="EMBL" id="SVD15392.1"/>
    </source>
</evidence>
<feature type="non-terminal residue" evidence="2">
    <location>
        <position position="1"/>
    </location>
</feature>
<gene>
    <name evidence="2" type="ORF">METZ01_LOCUS368246</name>
</gene>
<sequence length="68" mass="7607">VQAHEPRLLCRRRIAWNKVQGATRHGELRRQPEGESQHDKGRDAENQERCPLPAPSGAQQGSAGKDQL</sequence>
<dbReference type="AlphaFoldDB" id="A0A382T0R4"/>
<protein>
    <submittedName>
        <fullName evidence="2">Uncharacterized protein</fullName>
    </submittedName>
</protein>
<proteinExistence type="predicted"/>